<comment type="caution">
    <text evidence="1">The sequence shown here is derived from an EMBL/GenBank/DDBJ whole genome shotgun (WGS) entry which is preliminary data.</text>
</comment>
<evidence type="ECO:0000313" key="1">
    <source>
        <dbReference type="EMBL" id="KIO52688.1"/>
    </source>
</evidence>
<evidence type="ECO:0000313" key="2">
    <source>
        <dbReference type="Proteomes" id="UP000032061"/>
    </source>
</evidence>
<dbReference type="EMBL" id="JPRK01000009">
    <property type="protein sequence ID" value="KIO52688.1"/>
    <property type="molecule type" value="Genomic_DNA"/>
</dbReference>
<organism evidence="1 2">
    <name type="scientific">Flavobacterium hibernum</name>
    <dbReference type="NCBI Taxonomy" id="37752"/>
    <lineage>
        <taxon>Bacteria</taxon>
        <taxon>Pseudomonadati</taxon>
        <taxon>Bacteroidota</taxon>
        <taxon>Flavobacteriia</taxon>
        <taxon>Flavobacteriales</taxon>
        <taxon>Flavobacteriaceae</taxon>
        <taxon>Flavobacterium</taxon>
    </lineage>
</organism>
<dbReference type="RefSeq" id="WP_041518047.1">
    <property type="nucleotide sequence ID" value="NZ_JPRK01000009.1"/>
</dbReference>
<dbReference type="STRING" id="37752.IW18_12220"/>
<accession>A0A0D0EUW5</accession>
<gene>
    <name evidence="1" type="ORF">IW18_12220</name>
</gene>
<evidence type="ECO:0008006" key="3">
    <source>
        <dbReference type="Google" id="ProtNLM"/>
    </source>
</evidence>
<dbReference type="PROSITE" id="PS51257">
    <property type="entry name" value="PROKAR_LIPOPROTEIN"/>
    <property type="match status" value="1"/>
</dbReference>
<dbReference type="OrthoDB" id="1345629at2"/>
<proteinExistence type="predicted"/>
<dbReference type="Proteomes" id="UP000032061">
    <property type="component" value="Unassembled WGS sequence"/>
</dbReference>
<protein>
    <recommendedName>
        <fullName evidence="3">Lipoprotein</fullName>
    </recommendedName>
</protein>
<dbReference type="AlphaFoldDB" id="A0A0D0EUW5"/>
<sequence>MKKIILILVLLIVLGSCKKVRMRPCPDCFFLYFENPQPENDSELDRFPHRFRGMYKNEDSTFLKIDEDRMILKYFGKSKIHKRELDSMRLEFLIYDNKIIRKASKETIYLHSKGDSLELIETYLDTVFRFSYNQKAKRLDGQLVLSTRDSIFWSTQFLSLTKNTITLKDIYLPTDLKKLDSVTAIKAQVIDSMSYLIKPTRGEFKRILKIKHFGTDQVFTKVSK</sequence>
<reference evidence="1 2" key="1">
    <citation type="submission" date="2015-01" db="EMBL/GenBank/DDBJ databases">
        <title>Genome of Flavobacterium hibernum DSM 12611.</title>
        <authorList>
            <person name="Stropko S.J."/>
            <person name="Pipes S.E."/>
            <person name="Newman J.D."/>
        </authorList>
    </citation>
    <scope>NUCLEOTIDE SEQUENCE [LARGE SCALE GENOMIC DNA]</scope>
    <source>
        <strain evidence="1 2">DSM 12611</strain>
    </source>
</reference>
<name>A0A0D0EUW5_9FLAO</name>